<keyword evidence="1" id="KW-1133">Transmembrane helix</keyword>
<reference evidence="2" key="1">
    <citation type="journal article" date="2021" name="PeerJ">
        <title>Extensive microbial diversity within the chicken gut microbiome revealed by metagenomics and culture.</title>
        <authorList>
            <person name="Gilroy R."/>
            <person name="Ravi A."/>
            <person name="Getino M."/>
            <person name="Pursley I."/>
            <person name="Horton D.L."/>
            <person name="Alikhan N.F."/>
            <person name="Baker D."/>
            <person name="Gharbi K."/>
            <person name="Hall N."/>
            <person name="Watson M."/>
            <person name="Adriaenssens E.M."/>
            <person name="Foster-Nyarko E."/>
            <person name="Jarju S."/>
            <person name="Secka A."/>
            <person name="Antonio M."/>
            <person name="Oren A."/>
            <person name="Chaudhuri R.R."/>
            <person name="La Ragione R."/>
            <person name="Hildebrand F."/>
            <person name="Pallen M.J."/>
        </authorList>
    </citation>
    <scope>NUCLEOTIDE SEQUENCE</scope>
    <source>
        <strain evidence="2">5933</strain>
    </source>
</reference>
<organism evidence="2 3">
    <name type="scientific">Candidatus Ruthenibacterium merdavium</name>
    <dbReference type="NCBI Taxonomy" id="2838752"/>
    <lineage>
        <taxon>Bacteria</taxon>
        <taxon>Bacillati</taxon>
        <taxon>Bacillota</taxon>
        <taxon>Clostridia</taxon>
        <taxon>Eubacteriales</taxon>
        <taxon>Oscillospiraceae</taxon>
        <taxon>Ruthenibacterium</taxon>
    </lineage>
</organism>
<feature type="transmembrane region" description="Helical" evidence="1">
    <location>
        <begin position="60"/>
        <end position="80"/>
    </location>
</feature>
<name>A0A9D2Q2K8_9FIRM</name>
<dbReference type="AlphaFoldDB" id="A0A9D2Q2K8"/>
<evidence type="ECO:0000313" key="2">
    <source>
        <dbReference type="EMBL" id="HJC71692.1"/>
    </source>
</evidence>
<keyword evidence="1" id="KW-0472">Membrane</keyword>
<dbReference type="Proteomes" id="UP000823918">
    <property type="component" value="Unassembled WGS sequence"/>
</dbReference>
<feature type="transmembrane region" description="Helical" evidence="1">
    <location>
        <begin position="119"/>
        <end position="141"/>
    </location>
</feature>
<gene>
    <name evidence="2" type="ORF">H9698_02720</name>
</gene>
<sequence>MRAVESLPAGYREIYSVNLQKNKKIAIVLNVIALIIAAVMIVPMNAFVPISSLFSMENGIINYLIRFFVFIASMIAYICLHELIHGITMKAFGTKQVKYGFTGLYAFAGSEDYYDKKSYIIIALAPVVVFLFVLAVINVLVPLEWFWVVYFLQILNISGAAGDLFVTFKFSQMPKDILVQDSGVGMTVYSAS</sequence>
<dbReference type="Pfam" id="PF11667">
    <property type="entry name" value="DUF3267"/>
    <property type="match status" value="1"/>
</dbReference>
<protein>
    <submittedName>
        <fullName evidence="2">DUF3267 domain-containing protein</fullName>
    </submittedName>
</protein>
<feature type="transmembrane region" description="Helical" evidence="1">
    <location>
        <begin position="25"/>
        <end position="48"/>
    </location>
</feature>
<accession>A0A9D2Q2K8</accession>
<feature type="transmembrane region" description="Helical" evidence="1">
    <location>
        <begin position="147"/>
        <end position="168"/>
    </location>
</feature>
<evidence type="ECO:0000256" key="1">
    <source>
        <dbReference type="SAM" id="Phobius"/>
    </source>
</evidence>
<dbReference type="InterPro" id="IPR021683">
    <property type="entry name" value="DUF3267"/>
</dbReference>
<proteinExistence type="predicted"/>
<evidence type="ECO:0000313" key="3">
    <source>
        <dbReference type="Proteomes" id="UP000823918"/>
    </source>
</evidence>
<comment type="caution">
    <text evidence="2">The sequence shown here is derived from an EMBL/GenBank/DDBJ whole genome shotgun (WGS) entry which is preliminary data.</text>
</comment>
<keyword evidence="1" id="KW-0812">Transmembrane</keyword>
<dbReference type="EMBL" id="DWWA01000016">
    <property type="protein sequence ID" value="HJC71692.1"/>
    <property type="molecule type" value="Genomic_DNA"/>
</dbReference>
<reference evidence="2" key="2">
    <citation type="submission" date="2021-04" db="EMBL/GenBank/DDBJ databases">
        <authorList>
            <person name="Gilroy R."/>
        </authorList>
    </citation>
    <scope>NUCLEOTIDE SEQUENCE</scope>
    <source>
        <strain evidence="2">5933</strain>
    </source>
</reference>